<dbReference type="GO" id="GO:1904263">
    <property type="term" value="P:positive regulation of TORC1 signaling"/>
    <property type="evidence" value="ECO:0007669"/>
    <property type="project" value="TreeGrafter"/>
</dbReference>
<dbReference type="GO" id="GO:0003924">
    <property type="term" value="F:GTPase activity"/>
    <property type="evidence" value="ECO:0007669"/>
    <property type="project" value="TreeGrafter"/>
</dbReference>
<comment type="caution">
    <text evidence="4">The sequence shown here is derived from an EMBL/GenBank/DDBJ whole genome shotgun (WGS) entry which is preliminary data.</text>
</comment>
<dbReference type="GO" id="GO:1990131">
    <property type="term" value="C:Gtr1-Gtr2 GTPase complex"/>
    <property type="evidence" value="ECO:0007669"/>
    <property type="project" value="TreeGrafter"/>
</dbReference>
<evidence type="ECO:0000313" key="4">
    <source>
        <dbReference type="EMBL" id="CAG9334829.1"/>
    </source>
</evidence>
<evidence type="ECO:0000313" key="5">
    <source>
        <dbReference type="Proteomes" id="UP001162131"/>
    </source>
</evidence>
<dbReference type="SUPFAM" id="SSF52540">
    <property type="entry name" value="P-loop containing nucleoside triphosphate hydrolases"/>
    <property type="match status" value="1"/>
</dbReference>
<evidence type="ECO:0000256" key="1">
    <source>
        <dbReference type="ARBA" id="ARBA00007756"/>
    </source>
</evidence>
<dbReference type="InterPro" id="IPR027417">
    <property type="entry name" value="P-loop_NTPase"/>
</dbReference>
<dbReference type="Gene3D" id="3.40.50.300">
    <property type="entry name" value="P-loop containing nucleotide triphosphate hydrolases"/>
    <property type="match status" value="1"/>
</dbReference>
<dbReference type="AlphaFoldDB" id="A0AAU9KL95"/>
<dbReference type="GO" id="GO:0009267">
    <property type="term" value="P:cellular response to starvation"/>
    <property type="evidence" value="ECO:0007669"/>
    <property type="project" value="TreeGrafter"/>
</dbReference>
<keyword evidence="2" id="KW-0547">Nucleotide-binding</keyword>
<dbReference type="PANTHER" id="PTHR11259:SF2">
    <property type="entry name" value="GH16429P"/>
    <property type="match status" value="1"/>
</dbReference>
<evidence type="ECO:0008006" key="6">
    <source>
        <dbReference type="Google" id="ProtNLM"/>
    </source>
</evidence>
<accession>A0AAU9KL95</accession>
<keyword evidence="5" id="KW-1185">Reference proteome</keyword>
<dbReference type="GO" id="GO:0010507">
    <property type="term" value="P:negative regulation of autophagy"/>
    <property type="evidence" value="ECO:0007669"/>
    <property type="project" value="TreeGrafter"/>
</dbReference>
<gene>
    <name evidence="4" type="ORF">BSTOLATCC_MIC62414</name>
</gene>
<proteinExistence type="inferred from homology"/>
<name>A0AAU9KL95_9CILI</name>
<dbReference type="GO" id="GO:0005634">
    <property type="term" value="C:nucleus"/>
    <property type="evidence" value="ECO:0007669"/>
    <property type="project" value="TreeGrafter"/>
</dbReference>
<dbReference type="GO" id="GO:0005525">
    <property type="term" value="F:GTP binding"/>
    <property type="evidence" value="ECO:0007669"/>
    <property type="project" value="UniProtKB-KW"/>
</dbReference>
<protein>
    <recommendedName>
        <fullName evidence="6">GTP-binding protein</fullName>
    </recommendedName>
</protein>
<evidence type="ECO:0000256" key="2">
    <source>
        <dbReference type="ARBA" id="ARBA00022741"/>
    </source>
</evidence>
<dbReference type="PANTHER" id="PTHR11259">
    <property type="entry name" value="RAS-RELATED GTP BINDING RAG/GTR YEAST"/>
    <property type="match status" value="1"/>
</dbReference>
<dbReference type="Proteomes" id="UP001162131">
    <property type="component" value="Unassembled WGS sequence"/>
</dbReference>
<dbReference type="GO" id="GO:0005764">
    <property type="term" value="C:lysosome"/>
    <property type="evidence" value="ECO:0007669"/>
    <property type="project" value="TreeGrafter"/>
</dbReference>
<comment type="similarity">
    <text evidence="1">Belongs to the GTR/RAG GTP-binding protein family.</text>
</comment>
<dbReference type="Pfam" id="PF04670">
    <property type="entry name" value="Gtr1_RagA"/>
    <property type="match status" value="1"/>
</dbReference>
<evidence type="ECO:0000256" key="3">
    <source>
        <dbReference type="ARBA" id="ARBA00023134"/>
    </source>
</evidence>
<reference evidence="4" key="1">
    <citation type="submission" date="2021-09" db="EMBL/GenBank/DDBJ databases">
        <authorList>
            <consortium name="AG Swart"/>
            <person name="Singh M."/>
            <person name="Singh A."/>
            <person name="Seah K."/>
            <person name="Emmerich C."/>
        </authorList>
    </citation>
    <scope>NUCLEOTIDE SEQUENCE</scope>
    <source>
        <strain evidence="4">ATCC30299</strain>
    </source>
</reference>
<dbReference type="InterPro" id="IPR006762">
    <property type="entry name" value="Gtr1_RagA"/>
</dbReference>
<keyword evidence="3" id="KW-0342">GTP-binding</keyword>
<sequence length="326" mass="37634">MNIALLGNKRAGKTSILKVVFQKISPNETLFTESTSRIEEINVYNNPYTKFTIIDFPGTFQISQMNANERKYLQNCSLVIYVLDAQDKPYERSLDAFVSILREVHGMNSQCFFEMFIHKIDGDMFMNDDVKLEVLNEVSDSVRLKISDREIPEPSYSLTSIYDLSIYEALSKVVQKITPQVGYLQNMLDVLMNHCRIDKVYVFDVITKLYIATDSTPVDLISYELCSDMIDVVIDVSCIYGLVESENINSVFDKKSTAIIKLDSGLTLYLREIEHMLALVCLVKADNFDRQHLIDYNIECFREGARKIFEAREKWIKDEEESKSFN</sequence>
<dbReference type="EMBL" id="CAJZBQ010000060">
    <property type="protein sequence ID" value="CAG9334829.1"/>
    <property type="molecule type" value="Genomic_DNA"/>
</dbReference>
<organism evidence="4 5">
    <name type="scientific">Blepharisma stoltei</name>
    <dbReference type="NCBI Taxonomy" id="1481888"/>
    <lineage>
        <taxon>Eukaryota</taxon>
        <taxon>Sar</taxon>
        <taxon>Alveolata</taxon>
        <taxon>Ciliophora</taxon>
        <taxon>Postciliodesmatophora</taxon>
        <taxon>Heterotrichea</taxon>
        <taxon>Heterotrichida</taxon>
        <taxon>Blepharismidae</taxon>
        <taxon>Blepharisma</taxon>
    </lineage>
</organism>
<dbReference type="Gene3D" id="3.30.450.190">
    <property type="match status" value="1"/>
</dbReference>